<dbReference type="InterPro" id="IPR010201">
    <property type="entry name" value="HflK"/>
</dbReference>
<dbReference type="InterPro" id="IPR001107">
    <property type="entry name" value="Band_7"/>
</dbReference>
<proteinExistence type="inferred from homology"/>
<dbReference type="RefSeq" id="WP_008602762.1">
    <property type="nucleotide sequence ID" value="NZ_AMRV01000007.1"/>
</dbReference>
<keyword evidence="3 6" id="KW-0812">Transmembrane</keyword>
<dbReference type="InterPro" id="IPR050710">
    <property type="entry name" value="Band7/mec-2_domain"/>
</dbReference>
<dbReference type="Proteomes" id="UP000011717">
    <property type="component" value="Unassembled WGS sequence"/>
</dbReference>
<dbReference type="NCBIfam" id="TIGR01933">
    <property type="entry name" value="hflK"/>
    <property type="match status" value="1"/>
</dbReference>
<feature type="region of interest" description="Disordered" evidence="7">
    <location>
        <begin position="344"/>
        <end position="365"/>
    </location>
</feature>
<evidence type="ECO:0000256" key="2">
    <source>
        <dbReference type="ARBA" id="ARBA00006971"/>
    </source>
</evidence>
<dbReference type="EMBL" id="AMRV01000007">
    <property type="protein sequence ID" value="EMD82458.1"/>
    <property type="molecule type" value="Genomic_DNA"/>
</dbReference>
<dbReference type="PATRIC" id="fig|1234595.3.peg.2182"/>
<dbReference type="SMART" id="SM00244">
    <property type="entry name" value="PHB"/>
    <property type="match status" value="1"/>
</dbReference>
<evidence type="ECO:0000256" key="3">
    <source>
        <dbReference type="ARBA" id="ARBA00022692"/>
    </source>
</evidence>
<feature type="compositionally biased region" description="Gly residues" evidence="7">
    <location>
        <begin position="9"/>
        <end position="18"/>
    </location>
</feature>
<feature type="compositionally biased region" description="Gly residues" evidence="7">
    <location>
        <begin position="29"/>
        <end position="46"/>
    </location>
</feature>
<feature type="region of interest" description="Disordered" evidence="7">
    <location>
        <begin position="1"/>
        <end position="49"/>
    </location>
</feature>
<comment type="similarity">
    <text evidence="2 6">Belongs to the band 7/mec-2 family. HflK subfamily.</text>
</comment>
<sequence>MPWQNNEGGPWGSGGGGGDKPRNPWGQKPSGGSGGGGGKPSGGGGADFDDFIRRSQERLRAGMGGGGNRGGGGGGTLTGRSMPWTWIILAVLLVWVLATSIYRVEPDERGVELMFGKYHTTTMPGTHIKWPSPIVTVAKPKVEQVSTITIGSTETSSQNLMLTSDQNIIDIAYAVRWKIDDPEDFLFQFADPETTIREVTESVMRSVVASVDLDAAIGPQREQIASEVEERTQAMLNDYGAGVDVVGIDIRQADPPAAVDEAFKDVSSAQQNAESYINQARAYSQQLIAQARGQSAAFDAVYEQYRLAPEVTRKRMYFETMEQVLGKVDKTILEADGVVPYLPLPEVDRNRGSRAATSDAQGNTQ</sequence>
<dbReference type="Gene3D" id="3.30.479.30">
    <property type="entry name" value="Band 7 domain"/>
    <property type="match status" value="1"/>
</dbReference>
<reference evidence="9 10" key="1">
    <citation type="journal article" date="2013" name="Genome Announc.">
        <title>Draft Genome Sequence of Strain JLT2015T, Belonging to the Family Sphingomonadaceae of the Alphaproteobacteria.</title>
        <authorList>
            <person name="Tang K."/>
            <person name="Liu K."/>
            <person name="Li S."/>
            <person name="Jiao N."/>
        </authorList>
    </citation>
    <scope>NUCLEOTIDE SEQUENCE [LARGE SCALE GENOMIC DNA]</scope>
    <source>
        <strain evidence="9 10">JLT2015</strain>
    </source>
</reference>
<evidence type="ECO:0000256" key="1">
    <source>
        <dbReference type="ARBA" id="ARBA00004167"/>
    </source>
</evidence>
<feature type="compositionally biased region" description="Polar residues" evidence="7">
    <location>
        <begin position="355"/>
        <end position="365"/>
    </location>
</feature>
<comment type="function">
    <text evidence="6">HflC and HflK could encode or regulate a protease.</text>
</comment>
<evidence type="ECO:0000259" key="8">
    <source>
        <dbReference type="SMART" id="SM00244"/>
    </source>
</evidence>
<feature type="transmembrane region" description="Helical" evidence="6">
    <location>
        <begin position="84"/>
        <end position="104"/>
    </location>
</feature>
<dbReference type="CDD" id="cd03404">
    <property type="entry name" value="SPFH_HflK"/>
    <property type="match status" value="1"/>
</dbReference>
<evidence type="ECO:0000256" key="4">
    <source>
        <dbReference type="ARBA" id="ARBA00022989"/>
    </source>
</evidence>
<evidence type="ECO:0000313" key="10">
    <source>
        <dbReference type="Proteomes" id="UP000011717"/>
    </source>
</evidence>
<protein>
    <recommendedName>
        <fullName evidence="6">Protein HflK</fullName>
    </recommendedName>
</protein>
<comment type="caution">
    <text evidence="9">The sequence shown here is derived from an EMBL/GenBank/DDBJ whole genome shotgun (WGS) entry which is preliminary data.</text>
</comment>
<dbReference type="PANTHER" id="PTHR43327:SF2">
    <property type="entry name" value="MODULATOR OF FTSH PROTEASE HFLK"/>
    <property type="match status" value="1"/>
</dbReference>
<comment type="subunit">
    <text evidence="6">HflC and HflK may interact to form a multimeric complex.</text>
</comment>
<dbReference type="OrthoDB" id="9779595at2"/>
<keyword evidence="10" id="KW-1185">Reference proteome</keyword>
<evidence type="ECO:0000256" key="7">
    <source>
        <dbReference type="SAM" id="MobiDB-lite"/>
    </source>
</evidence>
<dbReference type="GO" id="GO:0016020">
    <property type="term" value="C:membrane"/>
    <property type="evidence" value="ECO:0007669"/>
    <property type="project" value="UniProtKB-SubCell"/>
</dbReference>
<gene>
    <name evidence="9" type="ORF">C725_2179</name>
</gene>
<keyword evidence="5 6" id="KW-0472">Membrane</keyword>
<comment type="subcellular location">
    <subcellularLocation>
        <location evidence="1">Membrane</location>
        <topology evidence="1">Single-pass membrane protein</topology>
    </subcellularLocation>
</comment>
<feature type="domain" description="Band 7" evidence="8">
    <location>
        <begin position="99"/>
        <end position="267"/>
    </location>
</feature>
<accession>M2U3F5</accession>
<evidence type="ECO:0000256" key="5">
    <source>
        <dbReference type="ARBA" id="ARBA00023136"/>
    </source>
</evidence>
<dbReference type="AlphaFoldDB" id="M2U3F5"/>
<keyword evidence="4 6" id="KW-1133">Transmembrane helix</keyword>
<evidence type="ECO:0000313" key="9">
    <source>
        <dbReference type="EMBL" id="EMD82458.1"/>
    </source>
</evidence>
<dbReference type="SUPFAM" id="SSF117892">
    <property type="entry name" value="Band 7/SPFH domain"/>
    <property type="match status" value="1"/>
</dbReference>
<dbReference type="PANTHER" id="PTHR43327">
    <property type="entry name" value="STOMATIN-LIKE PROTEIN 2, MITOCHONDRIAL"/>
    <property type="match status" value="1"/>
</dbReference>
<organism evidence="9 10">
    <name type="scientific">Pacificimonas flava</name>
    <dbReference type="NCBI Taxonomy" id="1234595"/>
    <lineage>
        <taxon>Bacteria</taxon>
        <taxon>Pseudomonadati</taxon>
        <taxon>Pseudomonadota</taxon>
        <taxon>Alphaproteobacteria</taxon>
        <taxon>Sphingomonadales</taxon>
        <taxon>Sphingosinicellaceae</taxon>
        <taxon>Pacificimonas</taxon>
    </lineage>
</organism>
<name>M2U3F5_9SPHN</name>
<dbReference type="Pfam" id="PF01145">
    <property type="entry name" value="Band_7"/>
    <property type="match status" value="1"/>
</dbReference>
<evidence type="ECO:0000256" key="6">
    <source>
        <dbReference type="RuleBase" id="RU364113"/>
    </source>
</evidence>
<dbReference type="InterPro" id="IPR036013">
    <property type="entry name" value="Band_7/SPFH_dom_sf"/>
</dbReference>